<proteinExistence type="predicted"/>
<name>A0ACC2TT63_9FUNG</name>
<dbReference type="EMBL" id="QTSX02002184">
    <property type="protein sequence ID" value="KAJ9077686.1"/>
    <property type="molecule type" value="Genomic_DNA"/>
</dbReference>
<dbReference type="Proteomes" id="UP001165960">
    <property type="component" value="Unassembled WGS sequence"/>
</dbReference>
<keyword evidence="2" id="KW-1185">Reference proteome</keyword>
<protein>
    <submittedName>
        <fullName evidence="1">Uncharacterized protein</fullName>
    </submittedName>
</protein>
<accession>A0ACC2TT63</accession>
<sequence>MLVSLPVLCNNVEIAMLSNPSLPCFEKTEMITTELFVKDEPIDPLQKVVSNDFCAVLTQSQKATLEEEGEAIVDWPYTQHSMDEFRYPRLENVSIALNFKEMTSHYPSVNDSLMQFVEASNNPSIHLVNENSTYSDGMYYNILVNKVKVQAIIYSVALVNIVSTILVKQLKIAPNVDYCKQYGNVVLVPTVSQGIYSAMPLQFGSLAVSSPAIVFPHKDFDILIGTQLMQNFGAKLTFKKMSWKS</sequence>
<evidence type="ECO:0000313" key="2">
    <source>
        <dbReference type="Proteomes" id="UP001165960"/>
    </source>
</evidence>
<evidence type="ECO:0000313" key="1">
    <source>
        <dbReference type="EMBL" id="KAJ9077686.1"/>
    </source>
</evidence>
<reference evidence="1" key="1">
    <citation type="submission" date="2022-04" db="EMBL/GenBank/DDBJ databases">
        <title>Genome of the entomopathogenic fungus Entomophthora muscae.</title>
        <authorList>
            <person name="Elya C."/>
            <person name="Lovett B.R."/>
            <person name="Lee E."/>
            <person name="Macias A.M."/>
            <person name="Hajek A.E."/>
            <person name="De Bivort B.L."/>
            <person name="Kasson M.T."/>
            <person name="De Fine Licht H.H."/>
            <person name="Stajich J.E."/>
        </authorList>
    </citation>
    <scope>NUCLEOTIDE SEQUENCE</scope>
    <source>
        <strain evidence="1">Berkeley</strain>
    </source>
</reference>
<organism evidence="1 2">
    <name type="scientific">Entomophthora muscae</name>
    <dbReference type="NCBI Taxonomy" id="34485"/>
    <lineage>
        <taxon>Eukaryota</taxon>
        <taxon>Fungi</taxon>
        <taxon>Fungi incertae sedis</taxon>
        <taxon>Zoopagomycota</taxon>
        <taxon>Entomophthoromycotina</taxon>
        <taxon>Entomophthoromycetes</taxon>
        <taxon>Entomophthorales</taxon>
        <taxon>Entomophthoraceae</taxon>
        <taxon>Entomophthora</taxon>
    </lineage>
</organism>
<comment type="caution">
    <text evidence="1">The sequence shown here is derived from an EMBL/GenBank/DDBJ whole genome shotgun (WGS) entry which is preliminary data.</text>
</comment>
<gene>
    <name evidence="1" type="ORF">DSO57_1014308</name>
</gene>